<dbReference type="EMBL" id="DS028094">
    <property type="protein sequence ID" value="KMP03020.1"/>
    <property type="molecule type" value="Genomic_DNA"/>
</dbReference>
<evidence type="ECO:0000256" key="1">
    <source>
        <dbReference type="SAM" id="MobiDB-lite"/>
    </source>
</evidence>
<feature type="region of interest" description="Disordered" evidence="1">
    <location>
        <begin position="97"/>
        <end position="122"/>
    </location>
</feature>
<proteinExistence type="predicted"/>
<feature type="compositionally biased region" description="Basic and acidic residues" evidence="1">
    <location>
        <begin position="111"/>
        <end position="122"/>
    </location>
</feature>
<organism evidence="2 3">
    <name type="scientific">Coccidioides immitis RMSCC 2394</name>
    <dbReference type="NCBI Taxonomy" id="404692"/>
    <lineage>
        <taxon>Eukaryota</taxon>
        <taxon>Fungi</taxon>
        <taxon>Dikarya</taxon>
        <taxon>Ascomycota</taxon>
        <taxon>Pezizomycotina</taxon>
        <taxon>Eurotiomycetes</taxon>
        <taxon>Eurotiomycetidae</taxon>
        <taxon>Onygenales</taxon>
        <taxon>Onygenaceae</taxon>
        <taxon>Coccidioides</taxon>
    </lineage>
</organism>
<reference evidence="3" key="1">
    <citation type="journal article" date="2010" name="Genome Res.">
        <title>Population genomic sequencing of Coccidioides fungi reveals recent hybridization and transposon control.</title>
        <authorList>
            <person name="Neafsey D.E."/>
            <person name="Barker B.M."/>
            <person name="Sharpton T.J."/>
            <person name="Stajich J.E."/>
            <person name="Park D.J."/>
            <person name="Whiston E."/>
            <person name="Hung C.-Y."/>
            <person name="McMahan C."/>
            <person name="White J."/>
            <person name="Sykes S."/>
            <person name="Heiman D."/>
            <person name="Young S."/>
            <person name="Zeng Q."/>
            <person name="Abouelleil A."/>
            <person name="Aftuck L."/>
            <person name="Bessette D."/>
            <person name="Brown A."/>
            <person name="FitzGerald M."/>
            <person name="Lui A."/>
            <person name="Macdonald J.P."/>
            <person name="Priest M."/>
            <person name="Orbach M.J."/>
            <person name="Galgiani J.N."/>
            <person name="Kirkland T.N."/>
            <person name="Cole G.T."/>
            <person name="Birren B.W."/>
            <person name="Henn M.R."/>
            <person name="Taylor J.W."/>
            <person name="Rounsley S.D."/>
        </authorList>
    </citation>
    <scope>NUCLEOTIDE SEQUENCE [LARGE SCALE GENOMIC DNA]</scope>
    <source>
        <strain evidence="3">RMSCC 2394</strain>
    </source>
</reference>
<sequence length="122" mass="13521">MQHFRVTTQLRNESMITHPRLHVSPQKLGKICEHRGVLPWNLGCNQLITAILRDKALAIGNPWLTRGATASSLPYDIVPAKGVKTILHTRANQVTSGEFADASKPYSSLSGEEHQAGDHRFQ</sequence>
<name>A0A0J6Y5M4_COCIT</name>
<dbReference type="Proteomes" id="UP000054565">
    <property type="component" value="Unassembled WGS sequence"/>
</dbReference>
<evidence type="ECO:0000313" key="2">
    <source>
        <dbReference type="EMBL" id="KMP03020.1"/>
    </source>
</evidence>
<evidence type="ECO:0000313" key="3">
    <source>
        <dbReference type="Proteomes" id="UP000054565"/>
    </source>
</evidence>
<gene>
    <name evidence="2" type="ORF">CIRG_02712</name>
</gene>
<dbReference type="AlphaFoldDB" id="A0A0J6Y5M4"/>
<protein>
    <submittedName>
        <fullName evidence="2">Uncharacterized protein</fullName>
    </submittedName>
</protein>
<accession>A0A0J6Y5M4</accession>